<dbReference type="GO" id="GO:0005576">
    <property type="term" value="C:extracellular region"/>
    <property type="evidence" value="ECO:0007669"/>
    <property type="project" value="UniProtKB-SubCell"/>
</dbReference>
<dbReference type="Proteomes" id="UP000827092">
    <property type="component" value="Unassembled WGS sequence"/>
</dbReference>
<feature type="region of interest" description="Disordered" evidence="4">
    <location>
        <begin position="110"/>
        <end position="140"/>
    </location>
</feature>
<evidence type="ECO:0000313" key="7">
    <source>
        <dbReference type="EMBL" id="KAG8189669.1"/>
    </source>
</evidence>
<feature type="domain" description="VWFC" evidence="6">
    <location>
        <begin position="977"/>
        <end position="1038"/>
    </location>
</feature>
<feature type="compositionally biased region" description="Polar residues" evidence="4">
    <location>
        <begin position="1088"/>
        <end position="1113"/>
    </location>
</feature>
<feature type="compositionally biased region" description="Polar residues" evidence="4">
    <location>
        <begin position="1060"/>
        <end position="1073"/>
    </location>
</feature>
<reference evidence="7 8" key="1">
    <citation type="journal article" date="2022" name="Nat. Ecol. Evol.">
        <title>A masculinizing supergene underlies an exaggerated male reproductive morph in a spider.</title>
        <authorList>
            <person name="Hendrickx F."/>
            <person name="De Corte Z."/>
            <person name="Sonet G."/>
            <person name="Van Belleghem S.M."/>
            <person name="Kostlbacher S."/>
            <person name="Vangestel C."/>
        </authorList>
    </citation>
    <scope>NUCLEOTIDE SEQUENCE [LARGE SCALE GENOMIC DNA]</scope>
    <source>
        <strain evidence="7">W744_W776</strain>
    </source>
</reference>
<dbReference type="Gene3D" id="6.20.200.20">
    <property type="match status" value="1"/>
</dbReference>
<dbReference type="InterPro" id="IPR001007">
    <property type="entry name" value="VWF_dom"/>
</dbReference>
<evidence type="ECO:0000256" key="4">
    <source>
        <dbReference type="SAM" id="MobiDB-lite"/>
    </source>
</evidence>
<feature type="chain" id="PRO_5043596796" description="VWFC domain-containing protein" evidence="5">
    <location>
        <begin position="20"/>
        <end position="1186"/>
    </location>
</feature>
<gene>
    <name evidence="7" type="ORF">JTE90_022484</name>
</gene>
<evidence type="ECO:0000256" key="5">
    <source>
        <dbReference type="SAM" id="SignalP"/>
    </source>
</evidence>
<feature type="domain" description="VWFC" evidence="6">
    <location>
        <begin position="260"/>
        <end position="322"/>
    </location>
</feature>
<dbReference type="EMBL" id="JAFNEN010000207">
    <property type="protein sequence ID" value="KAG8189669.1"/>
    <property type="molecule type" value="Genomic_DNA"/>
</dbReference>
<dbReference type="PROSITE" id="PS50184">
    <property type="entry name" value="VWFC_2"/>
    <property type="match status" value="3"/>
</dbReference>
<comment type="caution">
    <text evidence="7">The sequence shown here is derived from an EMBL/GenBank/DDBJ whole genome shotgun (WGS) entry which is preliminary data.</text>
</comment>
<dbReference type="PANTHER" id="PTHR46698">
    <property type="entry name" value="CROSSVEINLESS 2"/>
    <property type="match status" value="1"/>
</dbReference>
<sequence>MKRLCQLLLLIGIGQAVFAAPFFEFPDLTRRIPERSSTPGCAYRGDRYDHGGQVPTLEPCLNCTCIRAVVVCYLRVCPAAPSPPPGCFLAREAGQCCPTLICGGSVGLEKKPEPDETTQAPDLRPTFQPEPPPTTTEAPEENSLVFVSSTESYEDTEFLNDIPGGCLVNGTLYGDGSAMISSSFCEYCFCIRGKTTCLKPKCDLFIEGCKPLYDSNFSCCPSRYECYKKTTILETTITTESFPMTSTTTTYETTLSDNFADCTEDDVVYKHGEEVEKYRTCHSCYCNNASISCEEIKCSPPIPGCQPIIPEGHCCPVSYKCDQLEDTINYNVKGAKFNSSTLPIETQKGHIKGVKSSDIFNDIHDPNVDEGEEDQPLRKDLTSFFDNFVPLHRRFDEDIAELYLSPNENMDYVVPEHFTNLTNATSDIHDDFSRENDKTLNLDSPQQTTPVALQITAELSTRFTPTTKSPETERTTTPSVVVGSPEEKVIGIRDILDEYFANKSNDSSIFVTKEETDSKRNNSKHASVIGDDTVPITTPIFYSVQSTTSHLDDITNTDTSNIHETTPAQPQKSTEFVFTVTSSNKPEKSDDMNSLFIHTTLNFEEEEDITIPKDLSTSYIIRGTKHNRTYSTQSQAVTEASANKTPVNYDDIDAFVRKSTTQNEDILKETPIETKVSNNDTYLPNYKTHNKVVAQQYSTSDLTSTSAPVIGKNNMVSSSTDVKVTHPDTTFSMPPITVSSTKTTLRDSNFSSTTSTTKDLPEITTKTSSRINSKLPSATQKGEFKDTGMNINDYLDDAFLDSYLPALVREDDFIDDDVEDDDEDFTNVGSIHLGAPLSVEATETRRDPANLRNKITESGGVIFLDSKYTDIHPDLPIRPNNPKPNERNPIEDASSGGFTGYSIPIRRADVDMDYIKPDPKKGPRIQDVYNQTNAGQNFKVIPFVAEDAIRGLNGKVNGTYHLIPLETTEGPPDIVSDFCFIRGRIFKNGEMVVKQDPCELCRCFYGQELCQLQRCPTPPPDCTPEKLPNFCCPRYTCEKPPSGQVQFLNQVSPILPPISVPTQATQEPTSNPNFLPPTTKKPDTVKTSENPSMEVTRTTSSHFAGITRSSTARVTTTKQPVTKATTTKQPDTTKSSHFLDPWGLLQVSGCNIYGKFFNINDQVEILSGPCNHCICTVNGVECNDIC</sequence>
<dbReference type="Gene3D" id="2.10.70.10">
    <property type="entry name" value="Complement Module, domain 1"/>
    <property type="match status" value="1"/>
</dbReference>
<name>A0AAV6V1J9_9ARAC</name>
<feature type="region of interest" description="Disordered" evidence="4">
    <location>
        <begin position="873"/>
        <end position="900"/>
    </location>
</feature>
<feature type="domain" description="VWFC" evidence="6">
    <location>
        <begin position="39"/>
        <end position="103"/>
    </location>
</feature>
<organism evidence="7 8">
    <name type="scientific">Oedothorax gibbosus</name>
    <dbReference type="NCBI Taxonomy" id="931172"/>
    <lineage>
        <taxon>Eukaryota</taxon>
        <taxon>Metazoa</taxon>
        <taxon>Ecdysozoa</taxon>
        <taxon>Arthropoda</taxon>
        <taxon>Chelicerata</taxon>
        <taxon>Arachnida</taxon>
        <taxon>Araneae</taxon>
        <taxon>Araneomorphae</taxon>
        <taxon>Entelegynae</taxon>
        <taxon>Araneoidea</taxon>
        <taxon>Linyphiidae</taxon>
        <taxon>Erigoninae</taxon>
        <taxon>Oedothorax</taxon>
    </lineage>
</organism>
<evidence type="ECO:0000313" key="8">
    <source>
        <dbReference type="Proteomes" id="UP000827092"/>
    </source>
</evidence>
<dbReference type="SMART" id="SM00214">
    <property type="entry name" value="VWC"/>
    <property type="match status" value="3"/>
</dbReference>
<dbReference type="PANTHER" id="PTHR46698:SF3">
    <property type="entry name" value="TENECTIN ISOFORM 1-RELATED"/>
    <property type="match status" value="1"/>
</dbReference>
<keyword evidence="3 5" id="KW-0732">Signal</keyword>
<dbReference type="AlphaFoldDB" id="A0AAV6V1J9"/>
<keyword evidence="8" id="KW-1185">Reference proteome</keyword>
<dbReference type="SUPFAM" id="SSF57603">
    <property type="entry name" value="FnI-like domain"/>
    <property type="match status" value="4"/>
</dbReference>
<evidence type="ECO:0000256" key="3">
    <source>
        <dbReference type="ARBA" id="ARBA00022729"/>
    </source>
</evidence>
<dbReference type="InterPro" id="IPR052424">
    <property type="entry name" value="Kielin_Chordin-BMP_Reg"/>
</dbReference>
<protein>
    <recommendedName>
        <fullName evidence="6">VWFC domain-containing protein</fullName>
    </recommendedName>
</protein>
<feature type="region of interest" description="Disordered" evidence="4">
    <location>
        <begin position="742"/>
        <end position="768"/>
    </location>
</feature>
<feature type="compositionally biased region" description="Low complexity" evidence="4">
    <location>
        <begin position="1114"/>
        <end position="1133"/>
    </location>
</feature>
<accession>A0AAV6V1J9</accession>
<evidence type="ECO:0000256" key="1">
    <source>
        <dbReference type="ARBA" id="ARBA00004613"/>
    </source>
</evidence>
<feature type="signal peptide" evidence="5">
    <location>
        <begin position="1"/>
        <end position="19"/>
    </location>
</feature>
<evidence type="ECO:0000256" key="2">
    <source>
        <dbReference type="ARBA" id="ARBA00022525"/>
    </source>
</evidence>
<feature type="region of interest" description="Disordered" evidence="4">
    <location>
        <begin position="1060"/>
        <end position="1135"/>
    </location>
</feature>
<proteinExistence type="predicted"/>
<evidence type="ECO:0000259" key="6">
    <source>
        <dbReference type="PROSITE" id="PS50184"/>
    </source>
</evidence>
<comment type="subcellular location">
    <subcellularLocation>
        <location evidence="1">Secreted</location>
    </subcellularLocation>
</comment>
<keyword evidence="2" id="KW-0964">Secreted</keyword>